<dbReference type="Gene3D" id="3.40.50.1110">
    <property type="entry name" value="SGNH hydrolase"/>
    <property type="match status" value="1"/>
</dbReference>
<dbReference type="EMBL" id="JARULN010000011">
    <property type="protein sequence ID" value="MDG5754703.1"/>
    <property type="molecule type" value="Genomic_DNA"/>
</dbReference>
<name>A0ABT6H782_9BACI</name>
<dbReference type="Pfam" id="PF13472">
    <property type="entry name" value="Lipase_GDSL_2"/>
    <property type="match status" value="1"/>
</dbReference>
<dbReference type="GO" id="GO:0016787">
    <property type="term" value="F:hydrolase activity"/>
    <property type="evidence" value="ECO:0007669"/>
    <property type="project" value="UniProtKB-KW"/>
</dbReference>
<feature type="domain" description="SGNH hydrolase-type esterase" evidence="1">
    <location>
        <begin position="60"/>
        <end position="247"/>
    </location>
</feature>
<evidence type="ECO:0000313" key="3">
    <source>
        <dbReference type="Proteomes" id="UP001218246"/>
    </source>
</evidence>
<dbReference type="SUPFAM" id="SSF52266">
    <property type="entry name" value="SGNH hydrolase"/>
    <property type="match status" value="1"/>
</dbReference>
<sequence length="269" mass="29689">MRSGVIKVLLAMTVASFMLFAYGFVTGVQDVLQPRVSNMPKQAEIKIKKKGNDILQIVSLGDSLTRGVGDKNGTGYIGRVKEGLQEEFDQKTTLTNLAVSGAKAPDLIKQLSDKGARYTIGQADVIVLTIGGNDLFPGWETLANTDFTQYRPDTETFQANAKTILTKIREVNPDSPIFWVGLYNPFEDIPELKGTSRIVADWNSSLEKTALDYERVYVVPTFDLFQSSGTKLLYSDHFHPNEAGYALMAERLLHNMTTKLDVAENGGAK</sequence>
<proteinExistence type="predicted"/>
<organism evidence="2 3">
    <name type="scientific">Ectobacillus antri</name>
    <dbReference type="NCBI Taxonomy" id="2486280"/>
    <lineage>
        <taxon>Bacteria</taxon>
        <taxon>Bacillati</taxon>
        <taxon>Bacillota</taxon>
        <taxon>Bacilli</taxon>
        <taxon>Bacillales</taxon>
        <taxon>Bacillaceae</taxon>
        <taxon>Ectobacillus</taxon>
    </lineage>
</organism>
<dbReference type="CDD" id="cd04506">
    <property type="entry name" value="SGNH_hydrolase_YpmR_like"/>
    <property type="match status" value="1"/>
</dbReference>
<dbReference type="InterPro" id="IPR036514">
    <property type="entry name" value="SGNH_hydro_sf"/>
</dbReference>
<accession>A0ABT6H782</accession>
<keyword evidence="2" id="KW-0378">Hydrolase</keyword>
<reference evidence="2 3" key="1">
    <citation type="submission" date="2023-04" db="EMBL/GenBank/DDBJ databases">
        <title>Ectobacillus antri isolated from activated sludge.</title>
        <authorList>
            <person name="Yan P."/>
            <person name="Liu X."/>
        </authorList>
    </citation>
    <scope>NUCLEOTIDE SEQUENCE [LARGE SCALE GENOMIC DNA]</scope>
    <source>
        <strain evidence="2 3">C18H</strain>
    </source>
</reference>
<dbReference type="InterPro" id="IPR051532">
    <property type="entry name" value="Ester_Hydrolysis_Enzymes"/>
</dbReference>
<gene>
    <name evidence="2" type="ORF">P6P90_12065</name>
</gene>
<protein>
    <submittedName>
        <fullName evidence="2">SGNH/GDSL hydrolase family protein</fullName>
    </submittedName>
</protein>
<dbReference type="PANTHER" id="PTHR30383:SF27">
    <property type="entry name" value="SPORE GERMINATION LIPASE LIPC"/>
    <property type="match status" value="1"/>
</dbReference>
<dbReference type="InterPro" id="IPR013830">
    <property type="entry name" value="SGNH_hydro"/>
</dbReference>
<dbReference type="RefSeq" id="WP_124564173.1">
    <property type="nucleotide sequence ID" value="NZ_JARRRY010000011.1"/>
</dbReference>
<keyword evidence="3" id="KW-1185">Reference proteome</keyword>
<evidence type="ECO:0000313" key="2">
    <source>
        <dbReference type="EMBL" id="MDG5754703.1"/>
    </source>
</evidence>
<comment type="caution">
    <text evidence="2">The sequence shown here is derived from an EMBL/GenBank/DDBJ whole genome shotgun (WGS) entry which is preliminary data.</text>
</comment>
<dbReference type="Proteomes" id="UP001218246">
    <property type="component" value="Unassembled WGS sequence"/>
</dbReference>
<evidence type="ECO:0000259" key="1">
    <source>
        <dbReference type="Pfam" id="PF13472"/>
    </source>
</evidence>
<dbReference type="PANTHER" id="PTHR30383">
    <property type="entry name" value="THIOESTERASE 1/PROTEASE 1/LYSOPHOSPHOLIPASE L1"/>
    <property type="match status" value="1"/>
</dbReference>